<dbReference type="AlphaFoldDB" id="A0A1Y2E687"/>
<dbReference type="PANTHER" id="PTHR24305">
    <property type="entry name" value="CYTOCHROME P450"/>
    <property type="match status" value="1"/>
</dbReference>
<organism evidence="11 12">
    <name type="scientific">Pseudomassariella vexata</name>
    <dbReference type="NCBI Taxonomy" id="1141098"/>
    <lineage>
        <taxon>Eukaryota</taxon>
        <taxon>Fungi</taxon>
        <taxon>Dikarya</taxon>
        <taxon>Ascomycota</taxon>
        <taxon>Pezizomycotina</taxon>
        <taxon>Sordariomycetes</taxon>
        <taxon>Xylariomycetidae</taxon>
        <taxon>Amphisphaeriales</taxon>
        <taxon>Pseudomassariaceae</taxon>
        <taxon>Pseudomassariella</taxon>
    </lineage>
</organism>
<evidence type="ECO:0000313" key="12">
    <source>
        <dbReference type="Proteomes" id="UP000193689"/>
    </source>
</evidence>
<comment type="cofactor">
    <cofactor evidence="1 8">
        <name>heme</name>
        <dbReference type="ChEBI" id="CHEBI:30413"/>
    </cofactor>
</comment>
<dbReference type="InterPro" id="IPR017972">
    <property type="entry name" value="Cyt_P450_CS"/>
</dbReference>
<dbReference type="GO" id="GO:0020037">
    <property type="term" value="F:heme binding"/>
    <property type="evidence" value="ECO:0007669"/>
    <property type="project" value="InterPro"/>
</dbReference>
<dbReference type="PROSITE" id="PS00086">
    <property type="entry name" value="CYTOCHROME_P450"/>
    <property type="match status" value="1"/>
</dbReference>
<evidence type="ECO:0000256" key="6">
    <source>
        <dbReference type="ARBA" id="ARBA00023004"/>
    </source>
</evidence>
<dbReference type="SUPFAM" id="SSF48264">
    <property type="entry name" value="Cytochrome P450"/>
    <property type="match status" value="1"/>
</dbReference>
<evidence type="ECO:0000256" key="2">
    <source>
        <dbReference type="ARBA" id="ARBA00010617"/>
    </source>
</evidence>
<dbReference type="CDD" id="cd11061">
    <property type="entry name" value="CYP67-like"/>
    <property type="match status" value="1"/>
</dbReference>
<dbReference type="STRING" id="1141098.A0A1Y2E687"/>
<gene>
    <name evidence="11" type="ORF">BCR38DRAFT_336595</name>
</gene>
<sequence>MASNERLASLQLEVYCGGGLLAGIIAHQGVFIRGEWHVQSPAILATHGGLFLCLWVAKAYISMHQVDVALWMSYCYIFSLVNSIVLYRVFFHPLTRAGFRGPWYARITKLWHVWAARKSKNHLVLAKLHEKYGEFVRTGPAEITVFHPEVFQAVDGPRTECIKAEWYDILHPEMALVTARSKEIHAARRREWKRGFTPTGLAHHETKMLKYVDQLDQCIERDARASRPSHVNNLFFWFSFDAMGDFVFNQSFGMLHDQRWHHIIVRLQTALSLLGPFSPVPWLIQVGFKLAPRLGPLRDWFDMVAWCESQMRTRLADGYLKQPSPDLTHYLMEQEDQTKDAVSLTWLQGDSLLAIVAGSEPTAMSLIGVFCELAKYPQHADIIYDELINAGSGSDEITTDRKILCRLKHLNAVLNESLRLYPALPTGGARKSTKNGVTIGGNFIPPHTTIIAPRFSIFRMEECFDRPNEFIPERWTTRPEMVRNIAAFSPFGTGDTSCLGRALATDTMRFVTARLVKKYRFRLPPGETGCRVLDDMRDQFTSISGRLTLSFELR</sequence>
<reference evidence="11 12" key="1">
    <citation type="submission" date="2016-07" db="EMBL/GenBank/DDBJ databases">
        <title>Pervasive Adenine N6-methylation of Active Genes in Fungi.</title>
        <authorList>
            <consortium name="DOE Joint Genome Institute"/>
            <person name="Mondo S.J."/>
            <person name="Dannebaum R.O."/>
            <person name="Kuo R.C."/>
            <person name="Labutti K."/>
            <person name="Haridas S."/>
            <person name="Kuo A."/>
            <person name="Salamov A."/>
            <person name="Ahrendt S.R."/>
            <person name="Lipzen A."/>
            <person name="Sullivan W."/>
            <person name="Andreopoulos W.B."/>
            <person name="Clum A."/>
            <person name="Lindquist E."/>
            <person name="Daum C."/>
            <person name="Ramamoorthy G.K."/>
            <person name="Gryganskyi A."/>
            <person name="Culley D."/>
            <person name="Magnuson J.K."/>
            <person name="James T.Y."/>
            <person name="O'Malley M.A."/>
            <person name="Stajich J.E."/>
            <person name="Spatafora J.W."/>
            <person name="Visel A."/>
            <person name="Grigoriev I.V."/>
        </authorList>
    </citation>
    <scope>NUCLEOTIDE SEQUENCE [LARGE SCALE GENOMIC DNA]</scope>
    <source>
        <strain evidence="11 12">CBS 129021</strain>
    </source>
</reference>
<accession>A0A1Y2E687</accession>
<dbReference type="InterPro" id="IPR036396">
    <property type="entry name" value="Cyt_P450_sf"/>
</dbReference>
<dbReference type="RefSeq" id="XP_040717643.1">
    <property type="nucleotide sequence ID" value="XM_040855471.1"/>
</dbReference>
<comment type="similarity">
    <text evidence="2 9">Belongs to the cytochrome P450 family.</text>
</comment>
<feature type="transmembrane region" description="Helical" evidence="10">
    <location>
        <begin position="12"/>
        <end position="32"/>
    </location>
</feature>
<evidence type="ECO:0000256" key="3">
    <source>
        <dbReference type="ARBA" id="ARBA00022617"/>
    </source>
</evidence>
<keyword evidence="12" id="KW-1185">Reference proteome</keyword>
<dbReference type="PANTHER" id="PTHR24305:SF187">
    <property type="entry name" value="P450, PUTATIVE (EUROFUNG)-RELATED"/>
    <property type="match status" value="1"/>
</dbReference>
<dbReference type="EMBL" id="MCFJ01000004">
    <property type="protein sequence ID" value="ORY67019.1"/>
    <property type="molecule type" value="Genomic_DNA"/>
</dbReference>
<dbReference type="Proteomes" id="UP000193689">
    <property type="component" value="Unassembled WGS sequence"/>
</dbReference>
<dbReference type="InterPro" id="IPR050121">
    <property type="entry name" value="Cytochrome_P450_monoxygenase"/>
</dbReference>
<proteinExistence type="inferred from homology"/>
<dbReference type="InParanoid" id="A0A1Y2E687"/>
<feature type="binding site" description="axial binding residue" evidence="8">
    <location>
        <position position="498"/>
    </location>
    <ligand>
        <name>heme</name>
        <dbReference type="ChEBI" id="CHEBI:30413"/>
    </ligand>
    <ligandPart>
        <name>Fe</name>
        <dbReference type="ChEBI" id="CHEBI:18248"/>
    </ligandPart>
</feature>
<dbReference type="InterPro" id="IPR002401">
    <property type="entry name" value="Cyt_P450_E_grp-I"/>
</dbReference>
<evidence type="ECO:0000313" key="11">
    <source>
        <dbReference type="EMBL" id="ORY67019.1"/>
    </source>
</evidence>
<keyword evidence="6 8" id="KW-0408">Iron</keyword>
<evidence type="ECO:0000256" key="4">
    <source>
        <dbReference type="ARBA" id="ARBA00022723"/>
    </source>
</evidence>
<dbReference type="GeneID" id="63771683"/>
<evidence type="ECO:0000256" key="10">
    <source>
        <dbReference type="SAM" id="Phobius"/>
    </source>
</evidence>
<keyword evidence="7 9" id="KW-0503">Monooxygenase</keyword>
<dbReference type="GO" id="GO:0004497">
    <property type="term" value="F:monooxygenase activity"/>
    <property type="evidence" value="ECO:0007669"/>
    <property type="project" value="UniProtKB-KW"/>
</dbReference>
<evidence type="ECO:0000256" key="8">
    <source>
        <dbReference type="PIRSR" id="PIRSR602401-1"/>
    </source>
</evidence>
<keyword evidence="10" id="KW-0472">Membrane</keyword>
<dbReference type="PRINTS" id="PR00463">
    <property type="entry name" value="EP450I"/>
</dbReference>
<keyword evidence="3 8" id="KW-0349">Heme</keyword>
<evidence type="ECO:0000256" key="5">
    <source>
        <dbReference type="ARBA" id="ARBA00023002"/>
    </source>
</evidence>
<dbReference type="GO" id="GO:0005506">
    <property type="term" value="F:iron ion binding"/>
    <property type="evidence" value="ECO:0007669"/>
    <property type="project" value="InterPro"/>
</dbReference>
<dbReference type="Pfam" id="PF00067">
    <property type="entry name" value="p450"/>
    <property type="match status" value="1"/>
</dbReference>
<keyword evidence="10" id="KW-1133">Transmembrane helix</keyword>
<protein>
    <submittedName>
        <fullName evidence="11">Cytochrome P450</fullName>
    </submittedName>
</protein>
<dbReference type="PRINTS" id="PR00385">
    <property type="entry name" value="P450"/>
</dbReference>
<dbReference type="InterPro" id="IPR001128">
    <property type="entry name" value="Cyt_P450"/>
</dbReference>
<keyword evidence="5 9" id="KW-0560">Oxidoreductase</keyword>
<feature type="transmembrane region" description="Helical" evidence="10">
    <location>
        <begin position="69"/>
        <end position="90"/>
    </location>
</feature>
<dbReference type="GO" id="GO:0016705">
    <property type="term" value="F:oxidoreductase activity, acting on paired donors, with incorporation or reduction of molecular oxygen"/>
    <property type="evidence" value="ECO:0007669"/>
    <property type="project" value="InterPro"/>
</dbReference>
<name>A0A1Y2E687_9PEZI</name>
<comment type="caution">
    <text evidence="11">The sequence shown here is derived from an EMBL/GenBank/DDBJ whole genome shotgun (WGS) entry which is preliminary data.</text>
</comment>
<feature type="transmembrane region" description="Helical" evidence="10">
    <location>
        <begin position="38"/>
        <end position="57"/>
    </location>
</feature>
<dbReference type="OrthoDB" id="6692864at2759"/>
<keyword evidence="4 8" id="KW-0479">Metal-binding</keyword>
<evidence type="ECO:0000256" key="7">
    <source>
        <dbReference type="ARBA" id="ARBA00023033"/>
    </source>
</evidence>
<dbReference type="Gene3D" id="1.10.630.10">
    <property type="entry name" value="Cytochrome P450"/>
    <property type="match status" value="1"/>
</dbReference>
<evidence type="ECO:0000256" key="1">
    <source>
        <dbReference type="ARBA" id="ARBA00001971"/>
    </source>
</evidence>
<keyword evidence="10" id="KW-0812">Transmembrane</keyword>
<evidence type="ECO:0000256" key="9">
    <source>
        <dbReference type="RuleBase" id="RU000461"/>
    </source>
</evidence>